<organism evidence="13 14">
    <name type="scientific">Aspergillus pseudotamarii</name>
    <dbReference type="NCBI Taxonomy" id="132259"/>
    <lineage>
        <taxon>Eukaryota</taxon>
        <taxon>Fungi</taxon>
        <taxon>Dikarya</taxon>
        <taxon>Ascomycota</taxon>
        <taxon>Pezizomycotina</taxon>
        <taxon>Eurotiomycetes</taxon>
        <taxon>Eurotiomycetidae</taxon>
        <taxon>Eurotiales</taxon>
        <taxon>Aspergillaceae</taxon>
        <taxon>Aspergillus</taxon>
        <taxon>Aspergillus subgen. Circumdati</taxon>
    </lineage>
</organism>
<feature type="domain" description="tRNA synthetases class I catalytic" evidence="12">
    <location>
        <begin position="43"/>
        <end position="494"/>
    </location>
</feature>
<dbReference type="GO" id="GO:0005737">
    <property type="term" value="C:cytoplasm"/>
    <property type="evidence" value="ECO:0007669"/>
    <property type="project" value="TreeGrafter"/>
</dbReference>
<dbReference type="SUPFAM" id="SSF47323">
    <property type="entry name" value="Anticodon-binding domain of a subclass of class I aminoacyl-tRNA synthetases"/>
    <property type="match status" value="1"/>
</dbReference>
<evidence type="ECO:0000256" key="8">
    <source>
        <dbReference type="ARBA" id="ARBA00022917"/>
    </source>
</evidence>
<dbReference type="OrthoDB" id="438179at2759"/>
<accession>A0A5N6T062</accession>
<dbReference type="InterPro" id="IPR024909">
    <property type="entry name" value="Cys-tRNA/MSH_ligase"/>
</dbReference>
<dbReference type="PANTHER" id="PTHR10890:SF3">
    <property type="entry name" value="CYSTEINE--TRNA LIGASE, CYTOPLASMIC"/>
    <property type="match status" value="1"/>
</dbReference>
<dbReference type="GO" id="GO:0046872">
    <property type="term" value="F:metal ion binding"/>
    <property type="evidence" value="ECO:0007669"/>
    <property type="project" value="UniProtKB-KW"/>
</dbReference>
<dbReference type="NCBIfam" id="TIGR00435">
    <property type="entry name" value="cysS"/>
    <property type="match status" value="1"/>
</dbReference>
<feature type="compositionally biased region" description="Basic and acidic residues" evidence="11">
    <location>
        <begin position="798"/>
        <end position="808"/>
    </location>
</feature>
<evidence type="ECO:0000256" key="7">
    <source>
        <dbReference type="ARBA" id="ARBA00022840"/>
    </source>
</evidence>
<reference evidence="13 14" key="1">
    <citation type="submission" date="2019-04" db="EMBL/GenBank/DDBJ databases">
        <title>Friends and foes A comparative genomics study of 23 Aspergillus species from section Flavi.</title>
        <authorList>
            <consortium name="DOE Joint Genome Institute"/>
            <person name="Kjaerbolling I."/>
            <person name="Vesth T."/>
            <person name="Frisvad J.C."/>
            <person name="Nybo J.L."/>
            <person name="Theobald S."/>
            <person name="Kildgaard S."/>
            <person name="Isbrandt T."/>
            <person name="Kuo A."/>
            <person name="Sato A."/>
            <person name="Lyhne E.K."/>
            <person name="Kogle M.E."/>
            <person name="Wiebenga A."/>
            <person name="Kun R.S."/>
            <person name="Lubbers R.J."/>
            <person name="Makela M.R."/>
            <person name="Barry K."/>
            <person name="Chovatia M."/>
            <person name="Clum A."/>
            <person name="Daum C."/>
            <person name="Haridas S."/>
            <person name="He G."/>
            <person name="LaButti K."/>
            <person name="Lipzen A."/>
            <person name="Mondo S."/>
            <person name="Riley R."/>
            <person name="Salamov A."/>
            <person name="Simmons B.A."/>
            <person name="Magnuson J.K."/>
            <person name="Henrissat B."/>
            <person name="Mortensen U.H."/>
            <person name="Larsen T.O."/>
            <person name="Devries R.P."/>
            <person name="Grigoriev I.V."/>
            <person name="Machida M."/>
            <person name="Baker S.E."/>
            <person name="Andersen M.R."/>
        </authorList>
    </citation>
    <scope>NUCLEOTIDE SEQUENCE [LARGE SCALE GENOMIC DNA]</scope>
    <source>
        <strain evidence="13 14">CBS 117625</strain>
    </source>
</reference>
<evidence type="ECO:0000256" key="11">
    <source>
        <dbReference type="SAM" id="MobiDB-lite"/>
    </source>
</evidence>
<name>A0A5N6T062_ASPPS</name>
<evidence type="ECO:0000259" key="12">
    <source>
        <dbReference type="Pfam" id="PF01406"/>
    </source>
</evidence>
<keyword evidence="8" id="KW-0648">Protein biosynthesis</keyword>
<dbReference type="GO" id="GO:0006423">
    <property type="term" value="P:cysteinyl-tRNA aminoacylation"/>
    <property type="evidence" value="ECO:0007669"/>
    <property type="project" value="InterPro"/>
</dbReference>
<dbReference type="InterPro" id="IPR032678">
    <property type="entry name" value="tRNA-synt_1_cat_dom"/>
</dbReference>
<feature type="region of interest" description="Disordered" evidence="11">
    <location>
        <begin position="770"/>
        <end position="818"/>
    </location>
</feature>
<proteinExistence type="inferred from homology"/>
<feature type="region of interest" description="Disordered" evidence="11">
    <location>
        <begin position="1"/>
        <end position="20"/>
    </location>
</feature>
<dbReference type="Pfam" id="PF01406">
    <property type="entry name" value="tRNA-synt_1e"/>
    <property type="match status" value="1"/>
</dbReference>
<dbReference type="InterPro" id="IPR009080">
    <property type="entry name" value="tRNAsynth_Ia_anticodon-bd"/>
</dbReference>
<dbReference type="GO" id="GO:0004817">
    <property type="term" value="F:cysteine-tRNA ligase activity"/>
    <property type="evidence" value="ECO:0007669"/>
    <property type="project" value="UniProtKB-EC"/>
</dbReference>
<dbReference type="GeneID" id="43643715"/>
<dbReference type="GO" id="GO:0005524">
    <property type="term" value="F:ATP binding"/>
    <property type="evidence" value="ECO:0007669"/>
    <property type="project" value="UniProtKB-KW"/>
</dbReference>
<evidence type="ECO:0000256" key="2">
    <source>
        <dbReference type="ARBA" id="ARBA00012832"/>
    </source>
</evidence>
<evidence type="ECO:0000313" key="13">
    <source>
        <dbReference type="EMBL" id="KAE8139113.1"/>
    </source>
</evidence>
<dbReference type="AlphaFoldDB" id="A0A5N6T062"/>
<gene>
    <name evidence="13" type="ORF">BDV38DRAFT_281279</name>
</gene>
<dbReference type="Gene3D" id="3.40.50.620">
    <property type="entry name" value="HUPs"/>
    <property type="match status" value="2"/>
</dbReference>
<dbReference type="HAMAP" id="MF_00041">
    <property type="entry name" value="Cys_tRNA_synth"/>
    <property type="match status" value="1"/>
</dbReference>
<dbReference type="EMBL" id="ML743567">
    <property type="protein sequence ID" value="KAE8139113.1"/>
    <property type="molecule type" value="Genomic_DNA"/>
</dbReference>
<dbReference type="FunFam" id="3.40.50.620:FF:000186">
    <property type="entry name" value="Putative Cysteinyl-tRNA synthetase"/>
    <property type="match status" value="1"/>
</dbReference>
<comment type="cofactor">
    <cofactor evidence="1">
        <name>Zn(2+)</name>
        <dbReference type="ChEBI" id="CHEBI:29105"/>
    </cofactor>
</comment>
<dbReference type="PANTHER" id="PTHR10890">
    <property type="entry name" value="CYSTEINYL-TRNA SYNTHETASE"/>
    <property type="match status" value="1"/>
</dbReference>
<dbReference type="EC" id="6.1.1.16" evidence="2"/>
<evidence type="ECO:0000256" key="10">
    <source>
        <dbReference type="ARBA" id="ARBA00031499"/>
    </source>
</evidence>
<keyword evidence="6" id="KW-0862">Zinc</keyword>
<keyword evidence="3" id="KW-0436">Ligase</keyword>
<dbReference type="InterPro" id="IPR015803">
    <property type="entry name" value="Cys-tRNA-ligase"/>
</dbReference>
<evidence type="ECO:0000256" key="1">
    <source>
        <dbReference type="ARBA" id="ARBA00001947"/>
    </source>
</evidence>
<keyword evidence="5" id="KW-0547">Nucleotide-binding</keyword>
<dbReference type="RefSeq" id="XP_031915176.1">
    <property type="nucleotide sequence ID" value="XM_032059505.1"/>
</dbReference>
<keyword evidence="14" id="KW-1185">Reference proteome</keyword>
<evidence type="ECO:0000256" key="3">
    <source>
        <dbReference type="ARBA" id="ARBA00022598"/>
    </source>
</evidence>
<evidence type="ECO:0000256" key="4">
    <source>
        <dbReference type="ARBA" id="ARBA00022723"/>
    </source>
</evidence>
<keyword evidence="4" id="KW-0479">Metal-binding</keyword>
<evidence type="ECO:0000313" key="14">
    <source>
        <dbReference type="Proteomes" id="UP000325672"/>
    </source>
</evidence>
<evidence type="ECO:0000256" key="5">
    <source>
        <dbReference type="ARBA" id="ARBA00022741"/>
    </source>
</evidence>
<evidence type="ECO:0000256" key="6">
    <source>
        <dbReference type="ARBA" id="ARBA00022833"/>
    </source>
</evidence>
<dbReference type="Proteomes" id="UP000325672">
    <property type="component" value="Unassembled WGS sequence"/>
</dbReference>
<keyword evidence="7" id="KW-0067">ATP-binding</keyword>
<keyword evidence="9 13" id="KW-0030">Aminoacyl-tRNA synthetase</keyword>
<evidence type="ECO:0000256" key="9">
    <source>
        <dbReference type="ARBA" id="ARBA00023146"/>
    </source>
</evidence>
<dbReference type="PRINTS" id="PR00983">
    <property type="entry name" value="TRNASYNTHCYS"/>
</dbReference>
<protein>
    <recommendedName>
        <fullName evidence="2">cysteine--tRNA ligase</fullName>
        <ecNumber evidence="2">6.1.1.16</ecNumber>
    </recommendedName>
    <alternativeName>
        <fullName evidence="10">Cysteinyl-tRNA synthetase</fullName>
    </alternativeName>
</protein>
<dbReference type="InterPro" id="IPR014729">
    <property type="entry name" value="Rossmann-like_a/b/a_fold"/>
</dbReference>
<sequence>MDSRKQPPWRQPQAHRDTNLPPLTVWNSLTRSKTPFVTLDPKGRKVTWYACGPTVYDDAHLGHARNYVSTDIIRRILKDYFKFDVEFVINITDVDDKTSVWIIVRGRQQHLFSEFLASHPDVNPDVLKTTQLAYYAYIKKNLQLINEGTKPEDFGTEAERVYGGVLKGEALEGNRKPGDREAKVRMHVRTITIAAAMISRIAKMFNQGPVEQPESLENEVITSEDFYEATQDVILPYLDQLRGSTVPGDAYEIFTKLTKKYEEHFMRDMRDLNVLDPDEITRVTEYGQEIADFVERIVANNFGYVTPDGSVYFDIKSFEEAGHPYARLEPWNRNNQPLQRDGEGTLSHAVEKRSPDDFALWKASRPGEPSWKSQWGPGRPGWHIECSAMASSRLGSQIDIHSGGIDLAFPHHDNELAQSEAFWSEKKQQWVNYFLHMGHLSIQGSKMSKSLKNFTTVRSALDKGDWTPRSLRIVFLLGGWRDGVEITPELIQTASVWEDKLNNFFVKVKDPSGPGATTDITSDPNISLAQALATTKAKAHQYFCDSFDTPKVMRVISELVSTFNNVDQNANLNEVQDLAQWVTRIVTILGLNGKVSPESCGIGWEGTDIPEPAKPFLYPLSTMRDALREAAKSQSEVTHRQLKAITGQTPVDESLVSQASRSYFQVFKDFRARISPSNSEDTAKSSKELLSLCDRLRDVELFDLGIYLEDRENKPALVRPVTRDLLQSREEQTRKMLLKQQEKEKQEKLAKERLEKGRLSHLDMFRTSEYSAWDEDGMPTKDAAGEPINKSRSKKLRRDWERQKKAHETWIASQSTGS</sequence>
<dbReference type="SUPFAM" id="SSF52374">
    <property type="entry name" value="Nucleotidylyl transferase"/>
    <property type="match status" value="1"/>
</dbReference>